<evidence type="ECO:0000256" key="2">
    <source>
        <dbReference type="ARBA" id="ARBA00004167"/>
    </source>
</evidence>
<comment type="similarity">
    <text evidence="13">Belongs to the RING-type zinc finger family. ATL subfamily.</text>
</comment>
<name>A0A2P5D6U9_TREOI</name>
<keyword evidence="12" id="KW-0472">Membrane</keyword>
<evidence type="ECO:0000313" key="18">
    <source>
        <dbReference type="Proteomes" id="UP000237000"/>
    </source>
</evidence>
<gene>
    <name evidence="17" type="ORF">TorRG33x02_260660</name>
</gene>
<evidence type="ECO:0000259" key="16">
    <source>
        <dbReference type="PROSITE" id="PS50089"/>
    </source>
</evidence>
<evidence type="ECO:0000256" key="7">
    <source>
        <dbReference type="ARBA" id="ARBA00022723"/>
    </source>
</evidence>
<keyword evidence="9" id="KW-0833">Ubl conjugation pathway</keyword>
<protein>
    <recommendedName>
        <fullName evidence="4">RING-type E3 ubiquitin transferase</fullName>
        <ecNumber evidence="4">2.3.2.27</ecNumber>
    </recommendedName>
</protein>
<comment type="caution">
    <text evidence="17">The sequence shown here is derived from an EMBL/GenBank/DDBJ whole genome shotgun (WGS) entry which is preliminary data.</text>
</comment>
<keyword evidence="18" id="KW-1185">Reference proteome</keyword>
<dbReference type="GO" id="GO:0061630">
    <property type="term" value="F:ubiquitin protein ligase activity"/>
    <property type="evidence" value="ECO:0007669"/>
    <property type="project" value="UniProtKB-EC"/>
</dbReference>
<dbReference type="InterPro" id="IPR001841">
    <property type="entry name" value="Znf_RING"/>
</dbReference>
<organism evidence="17 18">
    <name type="scientific">Trema orientale</name>
    <name type="common">Charcoal tree</name>
    <name type="synonym">Celtis orientalis</name>
    <dbReference type="NCBI Taxonomy" id="63057"/>
    <lineage>
        <taxon>Eukaryota</taxon>
        <taxon>Viridiplantae</taxon>
        <taxon>Streptophyta</taxon>
        <taxon>Embryophyta</taxon>
        <taxon>Tracheophyta</taxon>
        <taxon>Spermatophyta</taxon>
        <taxon>Magnoliopsida</taxon>
        <taxon>eudicotyledons</taxon>
        <taxon>Gunneridae</taxon>
        <taxon>Pentapetalae</taxon>
        <taxon>rosids</taxon>
        <taxon>fabids</taxon>
        <taxon>Rosales</taxon>
        <taxon>Cannabaceae</taxon>
        <taxon>Trema</taxon>
    </lineage>
</organism>
<comment type="subcellular location">
    <subcellularLocation>
        <location evidence="2">Membrane</location>
        <topology evidence="2">Single-pass membrane protein</topology>
    </subcellularLocation>
</comment>
<dbReference type="PROSITE" id="PS50089">
    <property type="entry name" value="ZF_RING_2"/>
    <property type="match status" value="1"/>
</dbReference>
<dbReference type="InterPro" id="IPR046948">
    <property type="entry name" value="ATL20-22-like"/>
</dbReference>
<evidence type="ECO:0000313" key="17">
    <source>
        <dbReference type="EMBL" id="PON69025.1"/>
    </source>
</evidence>
<proteinExistence type="inferred from homology"/>
<dbReference type="PANTHER" id="PTHR46279:SF31">
    <property type="entry name" value="RING-H2 FINGER PROTEIN ATL20-LIKE ISOFORM X1"/>
    <property type="match status" value="1"/>
</dbReference>
<evidence type="ECO:0000256" key="13">
    <source>
        <dbReference type="ARBA" id="ARBA00024209"/>
    </source>
</evidence>
<feature type="domain" description="RING-type" evidence="16">
    <location>
        <begin position="148"/>
        <end position="190"/>
    </location>
</feature>
<dbReference type="SUPFAM" id="SSF57850">
    <property type="entry name" value="RING/U-box"/>
    <property type="match status" value="1"/>
</dbReference>
<keyword evidence="6" id="KW-0812">Transmembrane</keyword>
<reference evidence="18" key="1">
    <citation type="submission" date="2016-06" db="EMBL/GenBank/DDBJ databases">
        <title>Parallel loss of symbiosis genes in relatives of nitrogen-fixing non-legume Parasponia.</title>
        <authorList>
            <person name="Van Velzen R."/>
            <person name="Holmer R."/>
            <person name="Bu F."/>
            <person name="Rutten L."/>
            <person name="Van Zeijl A."/>
            <person name="Liu W."/>
            <person name="Santuari L."/>
            <person name="Cao Q."/>
            <person name="Sharma T."/>
            <person name="Shen D."/>
            <person name="Roswanjaya Y."/>
            <person name="Wardhani T."/>
            <person name="Kalhor M.S."/>
            <person name="Jansen J."/>
            <person name="Van den Hoogen J."/>
            <person name="Gungor B."/>
            <person name="Hartog M."/>
            <person name="Hontelez J."/>
            <person name="Verver J."/>
            <person name="Yang W.-C."/>
            <person name="Schijlen E."/>
            <person name="Repin R."/>
            <person name="Schilthuizen M."/>
            <person name="Schranz E."/>
            <person name="Heidstra R."/>
            <person name="Miyata K."/>
            <person name="Fedorova E."/>
            <person name="Kohlen W."/>
            <person name="Bisseling T."/>
            <person name="Smit S."/>
            <person name="Geurts R."/>
        </authorList>
    </citation>
    <scope>NUCLEOTIDE SEQUENCE [LARGE SCALE GENOMIC DNA]</scope>
    <source>
        <strain evidence="18">cv. RG33-2</strain>
    </source>
</reference>
<dbReference type="EC" id="2.3.2.27" evidence="4"/>
<accession>A0A2P5D6U9</accession>
<evidence type="ECO:0000256" key="8">
    <source>
        <dbReference type="ARBA" id="ARBA00022771"/>
    </source>
</evidence>
<evidence type="ECO:0000256" key="15">
    <source>
        <dbReference type="SAM" id="MobiDB-lite"/>
    </source>
</evidence>
<comment type="catalytic activity">
    <reaction evidence="1">
        <text>S-ubiquitinyl-[E2 ubiquitin-conjugating enzyme]-L-cysteine + [acceptor protein]-L-lysine = [E2 ubiquitin-conjugating enzyme]-L-cysteine + N(6)-ubiquitinyl-[acceptor protein]-L-lysine.</text>
        <dbReference type="EC" id="2.3.2.27"/>
    </reaction>
</comment>
<keyword evidence="8 14" id="KW-0863">Zinc-finger</keyword>
<evidence type="ECO:0000256" key="14">
    <source>
        <dbReference type="PROSITE-ProRule" id="PRU00175"/>
    </source>
</evidence>
<evidence type="ECO:0000256" key="10">
    <source>
        <dbReference type="ARBA" id="ARBA00022833"/>
    </source>
</evidence>
<feature type="region of interest" description="Disordered" evidence="15">
    <location>
        <begin position="92"/>
        <end position="112"/>
    </location>
</feature>
<evidence type="ECO:0000256" key="5">
    <source>
        <dbReference type="ARBA" id="ARBA00022679"/>
    </source>
</evidence>
<dbReference type="SMART" id="SM00184">
    <property type="entry name" value="RING"/>
    <property type="match status" value="1"/>
</dbReference>
<keyword evidence="7" id="KW-0479">Metal-binding</keyword>
<evidence type="ECO:0000256" key="9">
    <source>
        <dbReference type="ARBA" id="ARBA00022786"/>
    </source>
</evidence>
<dbReference type="GO" id="GO:0008270">
    <property type="term" value="F:zinc ion binding"/>
    <property type="evidence" value="ECO:0007669"/>
    <property type="project" value="UniProtKB-KW"/>
</dbReference>
<dbReference type="AlphaFoldDB" id="A0A2P5D6U9"/>
<evidence type="ECO:0000256" key="12">
    <source>
        <dbReference type="ARBA" id="ARBA00023136"/>
    </source>
</evidence>
<dbReference type="CDD" id="cd16461">
    <property type="entry name" value="RING-H2_EL5-like"/>
    <property type="match status" value="1"/>
</dbReference>
<sequence>MPTVFFASSLVSPPPPFCRVVSTAALVPVVASSSEKWWLEVWGLYLGAYIGLTWQEPSCGECELHGGDCGFVSETDFEIGCVNLPNGNDGINTESSANTEHPNEVNRQSSADDTVATVGIDETMIEMYPKTLIGESRRLPKSDNYISCPICLMEYQPKDTIRTLPNCFHYFHTDCIDEWLRLNATCPLCRNSPLISPISP</sequence>
<evidence type="ECO:0000256" key="6">
    <source>
        <dbReference type="ARBA" id="ARBA00022692"/>
    </source>
</evidence>
<keyword evidence="11" id="KW-1133">Transmembrane helix</keyword>
<dbReference type="Proteomes" id="UP000237000">
    <property type="component" value="Unassembled WGS sequence"/>
</dbReference>
<dbReference type="InParanoid" id="A0A2P5D6U9"/>
<dbReference type="OrthoDB" id="8062037at2759"/>
<dbReference type="GO" id="GO:0016020">
    <property type="term" value="C:membrane"/>
    <property type="evidence" value="ECO:0007669"/>
    <property type="project" value="UniProtKB-SubCell"/>
</dbReference>
<keyword evidence="5" id="KW-0808">Transferase</keyword>
<evidence type="ECO:0000256" key="1">
    <source>
        <dbReference type="ARBA" id="ARBA00000900"/>
    </source>
</evidence>
<dbReference type="Gene3D" id="3.30.40.10">
    <property type="entry name" value="Zinc/RING finger domain, C3HC4 (zinc finger)"/>
    <property type="match status" value="1"/>
</dbReference>
<evidence type="ECO:0000256" key="4">
    <source>
        <dbReference type="ARBA" id="ARBA00012483"/>
    </source>
</evidence>
<comment type="pathway">
    <text evidence="3">Protein modification; protein ubiquitination.</text>
</comment>
<keyword evidence="10" id="KW-0862">Zinc</keyword>
<dbReference type="STRING" id="63057.A0A2P5D6U9"/>
<dbReference type="Pfam" id="PF13639">
    <property type="entry name" value="zf-RING_2"/>
    <property type="match status" value="1"/>
</dbReference>
<dbReference type="EMBL" id="JXTC01000291">
    <property type="protein sequence ID" value="PON69025.1"/>
    <property type="molecule type" value="Genomic_DNA"/>
</dbReference>
<dbReference type="PANTHER" id="PTHR46279">
    <property type="entry name" value="RING/U-BOX SUPERFAMILY PROTEIN"/>
    <property type="match status" value="1"/>
</dbReference>
<evidence type="ECO:0000256" key="11">
    <source>
        <dbReference type="ARBA" id="ARBA00022989"/>
    </source>
</evidence>
<dbReference type="InterPro" id="IPR013083">
    <property type="entry name" value="Znf_RING/FYVE/PHD"/>
</dbReference>
<evidence type="ECO:0000256" key="3">
    <source>
        <dbReference type="ARBA" id="ARBA00004906"/>
    </source>
</evidence>